<dbReference type="GO" id="GO:0005886">
    <property type="term" value="C:plasma membrane"/>
    <property type="evidence" value="ECO:0007669"/>
    <property type="project" value="UniProtKB-SubCell"/>
</dbReference>
<evidence type="ECO:0000256" key="1">
    <source>
        <dbReference type="ARBA" id="ARBA00004651"/>
    </source>
</evidence>
<dbReference type="InterPro" id="IPR002528">
    <property type="entry name" value="MATE_fam"/>
</dbReference>
<dbReference type="InterPro" id="IPR048279">
    <property type="entry name" value="MdtK-like"/>
</dbReference>
<dbReference type="Pfam" id="PF01554">
    <property type="entry name" value="MatE"/>
    <property type="match status" value="2"/>
</dbReference>
<evidence type="ECO:0000256" key="8">
    <source>
        <dbReference type="ARBA" id="ARBA00023136"/>
    </source>
</evidence>
<keyword evidence="12" id="KW-1185">Reference proteome</keyword>
<dbReference type="NCBIfam" id="TIGR00797">
    <property type="entry name" value="matE"/>
    <property type="match status" value="1"/>
</dbReference>
<feature type="transmembrane region" description="Helical" evidence="10">
    <location>
        <begin position="89"/>
        <end position="113"/>
    </location>
</feature>
<keyword evidence="4" id="KW-1003">Cell membrane</keyword>
<keyword evidence="3" id="KW-0050">Antiport</keyword>
<evidence type="ECO:0000256" key="2">
    <source>
        <dbReference type="ARBA" id="ARBA00022448"/>
    </source>
</evidence>
<comment type="subcellular location">
    <subcellularLocation>
        <location evidence="1">Cell membrane</location>
        <topology evidence="1">Multi-pass membrane protein</topology>
    </subcellularLocation>
</comment>
<accession>A0A7X2PD18</accession>
<keyword evidence="5 10" id="KW-0812">Transmembrane</keyword>
<keyword evidence="8 10" id="KW-0472">Membrane</keyword>
<dbReference type="Proteomes" id="UP000460549">
    <property type="component" value="Unassembled WGS sequence"/>
</dbReference>
<evidence type="ECO:0000256" key="9">
    <source>
        <dbReference type="ARBA" id="ARBA00031636"/>
    </source>
</evidence>
<dbReference type="PANTHER" id="PTHR43298:SF2">
    <property type="entry name" value="FMN_FAD EXPORTER YEEO-RELATED"/>
    <property type="match status" value="1"/>
</dbReference>
<feature type="transmembrane region" description="Helical" evidence="10">
    <location>
        <begin position="53"/>
        <end position="77"/>
    </location>
</feature>
<feature type="transmembrane region" description="Helical" evidence="10">
    <location>
        <begin position="388"/>
        <end position="406"/>
    </location>
</feature>
<keyword evidence="6 10" id="KW-1133">Transmembrane helix</keyword>
<evidence type="ECO:0000256" key="10">
    <source>
        <dbReference type="SAM" id="Phobius"/>
    </source>
</evidence>
<evidence type="ECO:0000313" key="11">
    <source>
        <dbReference type="EMBL" id="MSU06198.1"/>
    </source>
</evidence>
<evidence type="ECO:0000256" key="6">
    <source>
        <dbReference type="ARBA" id="ARBA00022989"/>
    </source>
</evidence>
<feature type="transmembrane region" description="Helical" evidence="10">
    <location>
        <begin position="194"/>
        <end position="215"/>
    </location>
</feature>
<dbReference type="PIRSF" id="PIRSF006603">
    <property type="entry name" value="DinF"/>
    <property type="match status" value="1"/>
</dbReference>
<dbReference type="GO" id="GO:0015297">
    <property type="term" value="F:antiporter activity"/>
    <property type="evidence" value="ECO:0007669"/>
    <property type="project" value="UniProtKB-KW"/>
</dbReference>
<dbReference type="GO" id="GO:0006811">
    <property type="term" value="P:monoatomic ion transport"/>
    <property type="evidence" value="ECO:0007669"/>
    <property type="project" value="UniProtKB-KW"/>
</dbReference>
<feature type="transmembrane region" description="Helical" evidence="10">
    <location>
        <begin position="278"/>
        <end position="299"/>
    </location>
</feature>
<dbReference type="CDD" id="cd13134">
    <property type="entry name" value="MATE_like_8"/>
    <property type="match status" value="1"/>
</dbReference>
<comment type="caution">
    <text evidence="11">The sequence shown here is derived from an EMBL/GenBank/DDBJ whole genome shotgun (WGS) entry which is preliminary data.</text>
</comment>
<keyword evidence="7" id="KW-0406">Ion transport</keyword>
<name>A0A7X2PD18_9SPIO</name>
<feature type="transmembrane region" description="Helical" evidence="10">
    <location>
        <begin position="133"/>
        <end position="154"/>
    </location>
</feature>
<sequence>MEQSKSFYKTLMLIAFPIMLQNLLSTSLSLVDTLMIGQLGANQIAAVGIANQIFFLINLFIFGIASGASIFFAQYYGAKKYEELEKITALALSISLIASILFTIVSLIAPNYIVYLFTTQTDVVEISSQYQRWVAISYIFFAISFTHGIAFRSIGKGNIPLIATFISLGLNAIGNYLLIFGIGPFPELGAEGAAIATTFSRFIEMVILLAVTYIKKEDFRIRKLTAFKWNKSFIKIYFVTCFPVLLNEMLWSLGMTAYKIGYSRLGVDTLACINVSEAIANFFFVFVMGLGNATTIFLGQILGQGDINRAKLGARKTLQIALFIGTIMGLFIALSASSFTSLFKVSEEIKQMATRCLYVKAIFQPLCSLNMVLFVGILRSGGDTRYSLIAETSCVWFIGVTMAFLGAEFLKLPIYIVVAMTSLEEIAKIIAVYPRYKSGKWVKSLAKH</sequence>
<protein>
    <recommendedName>
        <fullName evidence="9">Multidrug-efflux transporter</fullName>
    </recommendedName>
</protein>
<reference evidence="11 12" key="1">
    <citation type="submission" date="2019-08" db="EMBL/GenBank/DDBJ databases">
        <title>In-depth cultivation of the pig gut microbiome towards novel bacterial diversity and tailored functional studies.</title>
        <authorList>
            <person name="Wylensek D."/>
            <person name="Hitch T.C.A."/>
            <person name="Clavel T."/>
        </authorList>
    </citation>
    <scope>NUCLEOTIDE SEQUENCE [LARGE SCALE GENOMIC DNA]</scope>
    <source>
        <strain evidence="11 12">NM-380-WT-3C1</strain>
    </source>
</reference>
<evidence type="ECO:0000313" key="12">
    <source>
        <dbReference type="Proteomes" id="UP000460549"/>
    </source>
</evidence>
<feature type="transmembrane region" description="Helical" evidence="10">
    <location>
        <begin position="161"/>
        <end position="182"/>
    </location>
</feature>
<dbReference type="RefSeq" id="WP_154425172.1">
    <property type="nucleotide sequence ID" value="NZ_VUNN01000008.1"/>
</dbReference>
<organism evidence="11 12">
    <name type="scientific">Bullifex porci</name>
    <dbReference type="NCBI Taxonomy" id="2606638"/>
    <lineage>
        <taxon>Bacteria</taxon>
        <taxon>Pseudomonadati</taxon>
        <taxon>Spirochaetota</taxon>
        <taxon>Spirochaetia</taxon>
        <taxon>Spirochaetales</taxon>
        <taxon>Spirochaetaceae</taxon>
        <taxon>Bullifex</taxon>
    </lineage>
</organism>
<evidence type="ECO:0000256" key="7">
    <source>
        <dbReference type="ARBA" id="ARBA00023065"/>
    </source>
</evidence>
<feature type="transmembrane region" description="Helical" evidence="10">
    <location>
        <begin position="320"/>
        <end position="342"/>
    </location>
</feature>
<keyword evidence="2" id="KW-0813">Transport</keyword>
<evidence type="ECO:0000256" key="3">
    <source>
        <dbReference type="ARBA" id="ARBA00022449"/>
    </source>
</evidence>
<dbReference type="GO" id="GO:0042910">
    <property type="term" value="F:xenobiotic transmembrane transporter activity"/>
    <property type="evidence" value="ECO:0007669"/>
    <property type="project" value="InterPro"/>
</dbReference>
<dbReference type="InterPro" id="IPR050222">
    <property type="entry name" value="MATE_MdtK"/>
</dbReference>
<evidence type="ECO:0000256" key="5">
    <source>
        <dbReference type="ARBA" id="ARBA00022692"/>
    </source>
</evidence>
<evidence type="ECO:0000256" key="4">
    <source>
        <dbReference type="ARBA" id="ARBA00022475"/>
    </source>
</evidence>
<dbReference type="EMBL" id="VUNN01000008">
    <property type="protein sequence ID" value="MSU06198.1"/>
    <property type="molecule type" value="Genomic_DNA"/>
</dbReference>
<gene>
    <name evidence="11" type="ORF">FYJ80_05325</name>
</gene>
<feature type="transmembrane region" description="Helical" evidence="10">
    <location>
        <begin position="362"/>
        <end position="381"/>
    </location>
</feature>
<dbReference type="PANTHER" id="PTHR43298">
    <property type="entry name" value="MULTIDRUG RESISTANCE PROTEIN NORM-RELATED"/>
    <property type="match status" value="1"/>
</dbReference>
<proteinExistence type="predicted"/>
<dbReference type="AlphaFoldDB" id="A0A7X2PD18"/>